<keyword evidence="2" id="KW-0479">Metal-binding</keyword>
<dbReference type="EMBL" id="KN641387">
    <property type="protein sequence ID" value="KHN46327.1"/>
    <property type="molecule type" value="Genomic_DNA"/>
</dbReference>
<evidence type="ECO:0000256" key="3">
    <source>
        <dbReference type="ARBA" id="ARBA00022842"/>
    </source>
</evidence>
<dbReference type="AlphaFoldDB" id="A0A0B2SQ17"/>
<dbReference type="SUPFAM" id="SSF48576">
    <property type="entry name" value="Terpenoid synthases"/>
    <property type="match status" value="1"/>
</dbReference>
<dbReference type="Pfam" id="PF01397">
    <property type="entry name" value="Terpene_synth"/>
    <property type="match status" value="1"/>
</dbReference>
<dbReference type="Gene3D" id="1.50.10.160">
    <property type="match status" value="1"/>
</dbReference>
<sequence length="836" mass="96073">MESPSSSLVEKIKGKIFSSNVDPYTSICPSAYDTAWLAMIPDSHNSFKPMFKNCLDWLLNNQNQQGFWGECDAFGKPTLETLPATLASIVALKKWNTGALMIDTGLVFIETNIEKLLKDIDNNCPRWFRIVFPAMVQLSESVGLEIVFPDAVTGSVSRIFHGQQYLLNKEELVGKHCFPPLLSYLEALPPTYTISEEDIRSNLSDDGSVFQSPSATAKAFMATGKIECLAYLQSLIQRCPDGVPQTYPMDEELIKLCMVNQLQRLGLAEHFVEEIDEILAKVYRNYVEQESWVKPTNMVAAQLHKDSLAFHLLRMHGYSVSPSLLFRWFLDDEEIRTRVEKEPEHFSTTMLSMYRASNLIFCGENELEDVKSFTRDLLKRSLVTKNGETQRKLSQFQQMVQRELNIPWLAHMDHLDHRIWIEENEEVNFLWKGKTSHVRISHFHNVDLLQLAMQNYEFKQSIFKSELKELMRWAQNCGLTNMGFGREKTTYCYYAIAAATTYPNDTYVRMLVAKSAVMITVADDFFDAEGSFKELNDFMNAVRRWDSKGLSSHGKVIFEALDNLVSEASGKYVEQGGIHDIQSSLQDLWYETFLSWLTEAKWNKKGEAPSIDDYLKNGMISIAIHTMILPASCFLNPSLSYENLRPAQYEPITKLLMVICRLLNDIQTYKRETEEGKWNFLGLNLMKNPNFGMEDSIALGREIIDERTKEFIQHVLVNGQSDLPKPCKLLHLTCLKVFHLFYNSRNAFDSNTQLLEDINKAIYLPLRRNTKTTKIDLSQLRSMPKMKDKSIQRPRFNWSFKHNRSFCVHQVISPPALRNGYGIISFNPKALIPGFI</sequence>
<gene>
    <name evidence="8" type="ORF">D0Y65_031087</name>
    <name evidence="7" type="ORF">glysoja_041154</name>
</gene>
<evidence type="ECO:0000313" key="7">
    <source>
        <dbReference type="EMBL" id="KHN46327.1"/>
    </source>
</evidence>
<evidence type="ECO:0000259" key="6">
    <source>
        <dbReference type="Pfam" id="PF03936"/>
    </source>
</evidence>
<proteinExistence type="predicted"/>
<accession>A0A0B2SQ17</accession>
<reference evidence="7" key="1">
    <citation type="submission" date="2014-07" db="EMBL/GenBank/DDBJ databases">
        <title>Identification of a novel salt tolerance gene in wild soybean by whole-genome sequencing.</title>
        <authorList>
            <person name="Lam H.-M."/>
            <person name="Qi X."/>
            <person name="Li M.-W."/>
            <person name="Liu X."/>
            <person name="Xie M."/>
            <person name="Ni M."/>
            <person name="Xu X."/>
        </authorList>
    </citation>
    <scope>NUCLEOTIDE SEQUENCE [LARGE SCALE GENOMIC DNA]</scope>
    <source>
        <tissue evidence="7">Root</tissue>
    </source>
</reference>
<feature type="domain" description="Terpene synthase N-terminal" evidence="5">
    <location>
        <begin position="206"/>
        <end position="404"/>
    </location>
</feature>
<dbReference type="Pfam" id="PF03936">
    <property type="entry name" value="Terpene_synth_C"/>
    <property type="match status" value="1"/>
</dbReference>
<name>A0A0B2SQ17_GLYSO</name>
<dbReference type="Proteomes" id="UP000289340">
    <property type="component" value="Chromosome 11"/>
</dbReference>
<dbReference type="Proteomes" id="UP000053555">
    <property type="component" value="Unassembled WGS sequence"/>
</dbReference>
<evidence type="ECO:0000256" key="2">
    <source>
        <dbReference type="ARBA" id="ARBA00022723"/>
    </source>
</evidence>
<evidence type="ECO:0000313" key="9">
    <source>
        <dbReference type="Proteomes" id="UP000289340"/>
    </source>
</evidence>
<dbReference type="Gene3D" id="1.10.600.10">
    <property type="entry name" value="Farnesyl Diphosphate Synthase"/>
    <property type="match status" value="1"/>
</dbReference>
<keyword evidence="3" id="KW-0460">Magnesium</keyword>
<dbReference type="PANTHER" id="PTHR31739">
    <property type="entry name" value="ENT-COPALYL DIPHOSPHATE SYNTHASE, CHLOROPLASTIC"/>
    <property type="match status" value="1"/>
</dbReference>
<dbReference type="InterPro" id="IPR036965">
    <property type="entry name" value="Terpene_synth_N_sf"/>
</dbReference>
<dbReference type="GO" id="GO:0009899">
    <property type="term" value="F:ent-kaurene synthase activity"/>
    <property type="evidence" value="ECO:0007669"/>
    <property type="project" value="UniProtKB-EC"/>
</dbReference>
<dbReference type="InterPro" id="IPR008930">
    <property type="entry name" value="Terpenoid_cyclase/PrenylTrfase"/>
</dbReference>
<evidence type="ECO:0000313" key="8">
    <source>
        <dbReference type="EMBL" id="RZB81664.1"/>
    </source>
</evidence>
<evidence type="ECO:0000256" key="4">
    <source>
        <dbReference type="ARBA" id="ARBA00023239"/>
    </source>
</evidence>
<dbReference type="EC" id="4.2.3.19" evidence="7"/>
<dbReference type="FunFam" id="1.50.10.130:FF:000002">
    <property type="entry name" value="Ent-copalyl diphosphate synthase, chloroplastic"/>
    <property type="match status" value="1"/>
</dbReference>
<dbReference type="SUPFAM" id="SSF48239">
    <property type="entry name" value="Terpenoid cyclases/Protein prenyltransferases"/>
    <property type="match status" value="2"/>
</dbReference>
<dbReference type="FunFam" id="1.10.600.10:FF:000036">
    <property type="entry name" value="cis-abienol synthase, chloroplastic"/>
    <property type="match status" value="1"/>
</dbReference>
<dbReference type="InterPro" id="IPR001906">
    <property type="entry name" value="Terpene_synth_N"/>
</dbReference>
<reference evidence="8 9" key="2">
    <citation type="submission" date="2018-09" db="EMBL/GenBank/DDBJ databases">
        <title>A high-quality reference genome of wild soybean provides a powerful tool to mine soybean genomes.</title>
        <authorList>
            <person name="Xie M."/>
            <person name="Chung C.Y.L."/>
            <person name="Li M.-W."/>
            <person name="Wong F.-L."/>
            <person name="Chan T.-F."/>
            <person name="Lam H.-M."/>
        </authorList>
    </citation>
    <scope>NUCLEOTIDE SEQUENCE [LARGE SCALE GENOMIC DNA]</scope>
    <source>
        <strain evidence="9">cv. W05</strain>
        <tissue evidence="8">Hypocotyl of etiolated seedlings</tissue>
    </source>
</reference>
<evidence type="ECO:0000256" key="1">
    <source>
        <dbReference type="ARBA" id="ARBA00001946"/>
    </source>
</evidence>
<comment type="cofactor">
    <cofactor evidence="1">
        <name>Mg(2+)</name>
        <dbReference type="ChEBI" id="CHEBI:18420"/>
    </cofactor>
</comment>
<dbReference type="InterPro" id="IPR008949">
    <property type="entry name" value="Isoprenoid_synthase_dom_sf"/>
</dbReference>
<dbReference type="GO" id="GO:0000287">
    <property type="term" value="F:magnesium ion binding"/>
    <property type="evidence" value="ECO:0007669"/>
    <property type="project" value="InterPro"/>
</dbReference>
<protein>
    <submittedName>
        <fullName evidence="7">(E,E)-geranyllinalool synthase</fullName>
        <ecNumber evidence="7">4.2.3.19</ecNumber>
    </submittedName>
</protein>
<dbReference type="PANTHER" id="PTHR31739:SF25">
    <property type="entry name" value="(E,E)-GERANYLLINALOOL SYNTHASE"/>
    <property type="match status" value="1"/>
</dbReference>
<dbReference type="InterPro" id="IPR005630">
    <property type="entry name" value="Terpene_synthase_metal-bd"/>
</dbReference>
<keyword evidence="4 7" id="KW-0456">Lyase</keyword>
<dbReference type="Gene3D" id="1.50.10.130">
    <property type="entry name" value="Terpene synthase, N-terminal domain"/>
    <property type="match status" value="1"/>
</dbReference>
<dbReference type="GO" id="GO:0016102">
    <property type="term" value="P:diterpenoid biosynthetic process"/>
    <property type="evidence" value="ECO:0007669"/>
    <property type="project" value="TreeGrafter"/>
</dbReference>
<feature type="domain" description="Terpene synthase metal-binding" evidence="6">
    <location>
        <begin position="476"/>
        <end position="710"/>
    </location>
</feature>
<dbReference type="SFLD" id="SFLDG01014">
    <property type="entry name" value="Terpene_Cyclase_Like_1_N-term"/>
    <property type="match status" value="1"/>
</dbReference>
<organism evidence="7">
    <name type="scientific">Glycine soja</name>
    <name type="common">Wild soybean</name>
    <dbReference type="NCBI Taxonomy" id="3848"/>
    <lineage>
        <taxon>Eukaryota</taxon>
        <taxon>Viridiplantae</taxon>
        <taxon>Streptophyta</taxon>
        <taxon>Embryophyta</taxon>
        <taxon>Tracheophyta</taxon>
        <taxon>Spermatophyta</taxon>
        <taxon>Magnoliopsida</taxon>
        <taxon>eudicotyledons</taxon>
        <taxon>Gunneridae</taxon>
        <taxon>Pentapetalae</taxon>
        <taxon>rosids</taxon>
        <taxon>fabids</taxon>
        <taxon>Fabales</taxon>
        <taxon>Fabaceae</taxon>
        <taxon>Papilionoideae</taxon>
        <taxon>50 kb inversion clade</taxon>
        <taxon>NPAAA clade</taxon>
        <taxon>indigoferoid/millettioid clade</taxon>
        <taxon>Phaseoleae</taxon>
        <taxon>Glycine</taxon>
        <taxon>Glycine subgen. Soja</taxon>
    </lineage>
</organism>
<dbReference type="Gramene" id="XM_028333714.1">
    <property type="protein sequence ID" value="XP_028189515.1"/>
    <property type="gene ID" value="LOC114375850"/>
</dbReference>
<dbReference type="InterPro" id="IPR050148">
    <property type="entry name" value="Terpene_synthase-like"/>
</dbReference>
<dbReference type="EMBL" id="QZWG01000011">
    <property type="protein sequence ID" value="RZB81664.1"/>
    <property type="molecule type" value="Genomic_DNA"/>
</dbReference>
<keyword evidence="9" id="KW-1185">Reference proteome</keyword>
<evidence type="ECO:0000259" key="5">
    <source>
        <dbReference type="Pfam" id="PF01397"/>
    </source>
</evidence>